<dbReference type="PATRIC" id="fig|66876.3.peg.6680"/>
<organism evidence="4 5">
    <name type="scientific">Streptomyces chattanoogensis</name>
    <dbReference type="NCBI Taxonomy" id="66876"/>
    <lineage>
        <taxon>Bacteria</taxon>
        <taxon>Bacillati</taxon>
        <taxon>Actinomycetota</taxon>
        <taxon>Actinomycetes</taxon>
        <taxon>Kitasatosporales</taxon>
        <taxon>Streptomycetaceae</taxon>
        <taxon>Streptomyces</taxon>
    </lineage>
</organism>
<dbReference type="InterPro" id="IPR000182">
    <property type="entry name" value="GNAT_dom"/>
</dbReference>
<keyword evidence="2" id="KW-0012">Acyltransferase</keyword>
<accession>A0A0N0XTW9</accession>
<dbReference type="InterPro" id="IPR050832">
    <property type="entry name" value="Bact_Acetyltransf"/>
</dbReference>
<dbReference type="Proteomes" id="UP000037982">
    <property type="component" value="Unassembled WGS sequence"/>
</dbReference>
<feature type="domain" description="N-acetyltransferase" evidence="3">
    <location>
        <begin position="2"/>
        <end position="162"/>
    </location>
</feature>
<evidence type="ECO:0000313" key="4">
    <source>
        <dbReference type="EMBL" id="KPC60284.1"/>
    </source>
</evidence>
<dbReference type="AlphaFoldDB" id="A0A0N0XTW9"/>
<evidence type="ECO:0000256" key="2">
    <source>
        <dbReference type="ARBA" id="ARBA00023315"/>
    </source>
</evidence>
<dbReference type="RefSeq" id="WP_053926735.1">
    <property type="nucleotide sequence ID" value="NZ_LGKG01000163.1"/>
</dbReference>
<dbReference type="InterPro" id="IPR016181">
    <property type="entry name" value="Acyl_CoA_acyltransferase"/>
</dbReference>
<evidence type="ECO:0000313" key="5">
    <source>
        <dbReference type="Proteomes" id="UP000037982"/>
    </source>
</evidence>
<reference evidence="5" key="1">
    <citation type="submission" date="2015-07" db="EMBL/GenBank/DDBJ databases">
        <authorList>
            <person name="Ju K.-S."/>
            <person name="Doroghazi J.R."/>
            <person name="Metcalf W.W."/>
        </authorList>
    </citation>
    <scope>NUCLEOTIDE SEQUENCE [LARGE SCALE GENOMIC DNA]</scope>
    <source>
        <strain evidence="5">NRRL ISP-5002</strain>
    </source>
</reference>
<dbReference type="PANTHER" id="PTHR43877:SF2">
    <property type="entry name" value="AMINOALKYLPHOSPHONATE N-ACETYLTRANSFERASE-RELATED"/>
    <property type="match status" value="1"/>
</dbReference>
<dbReference type="SUPFAM" id="SSF55729">
    <property type="entry name" value="Acyl-CoA N-acyltransferases (Nat)"/>
    <property type="match status" value="1"/>
</dbReference>
<dbReference type="Pfam" id="PF00583">
    <property type="entry name" value="Acetyltransf_1"/>
    <property type="match status" value="1"/>
</dbReference>
<dbReference type="PROSITE" id="PS51186">
    <property type="entry name" value="GNAT"/>
    <property type="match status" value="1"/>
</dbReference>
<keyword evidence="5" id="KW-1185">Reference proteome</keyword>
<dbReference type="GO" id="GO:0016747">
    <property type="term" value="F:acyltransferase activity, transferring groups other than amino-acyl groups"/>
    <property type="evidence" value="ECO:0007669"/>
    <property type="project" value="InterPro"/>
</dbReference>
<protein>
    <submittedName>
        <fullName evidence="4">Acetyltransferase</fullName>
    </submittedName>
</protein>
<evidence type="ECO:0000259" key="3">
    <source>
        <dbReference type="PROSITE" id="PS51186"/>
    </source>
</evidence>
<dbReference type="EMBL" id="LGKG01000163">
    <property type="protein sequence ID" value="KPC60284.1"/>
    <property type="molecule type" value="Genomic_DNA"/>
</dbReference>
<dbReference type="PANTHER" id="PTHR43877">
    <property type="entry name" value="AMINOALKYLPHOSPHONATE N-ACETYLTRANSFERASE-RELATED-RELATED"/>
    <property type="match status" value="1"/>
</dbReference>
<evidence type="ECO:0000256" key="1">
    <source>
        <dbReference type="ARBA" id="ARBA00022679"/>
    </source>
</evidence>
<comment type="caution">
    <text evidence="4">The sequence shown here is derived from an EMBL/GenBank/DDBJ whole genome shotgun (WGS) entry which is preliminary data.</text>
</comment>
<gene>
    <name evidence="4" type="ORF">ADL29_30350</name>
</gene>
<name>A0A0N0XTW9_9ACTN</name>
<keyword evidence="1 4" id="KW-0808">Transferase</keyword>
<dbReference type="CDD" id="cd04301">
    <property type="entry name" value="NAT_SF"/>
    <property type="match status" value="1"/>
</dbReference>
<dbReference type="Gene3D" id="3.40.630.30">
    <property type="match status" value="1"/>
</dbReference>
<proteinExistence type="predicted"/>
<sequence length="164" mass="18048">MIELQVLTSDDWRVWRDLRLEALADAPYAFGSRLADWQGDGDREERWRARLDIPGSRTFLAVLDGKPVGMASGVPGSRSDAVELISMWVSAAGRGHGVGDSLMRAVEQWARHVRAAVLELAVTPGNEHALALYRRNGMTDTGQVGDVLPDGRREHIMAKELSSD</sequence>